<dbReference type="EMBL" id="NRSG01000112">
    <property type="protein sequence ID" value="MBK1659617.1"/>
    <property type="molecule type" value="Genomic_DNA"/>
</dbReference>
<evidence type="ECO:0000313" key="1">
    <source>
        <dbReference type="EMBL" id="MBK1659617.1"/>
    </source>
</evidence>
<keyword evidence="2" id="KW-1185">Reference proteome</keyword>
<sequence>MPRLAMPLLDRCRSLRPLRRGARPVASSPCDTVLARVLALSAKRRAPLAAALGAGLLLGAGPIHPPGSLEAAGWTHAPWHGLEPARWRVLGDGVAVEGAGQGSFVWRRVQGDAACLTWRWRVDQGPPATDLTRQGGDDRALSVAIGFSGWPPDATAWQRMRHGVAQAAAGGHTLPRSVLIYVWGGTGREPLPFPSPWLHGLGKVRVLRAADAPRGQWFEQRVNLAADWKASFGAAPPPLQEIAIGTDTDDTRTRIEARVEAIRFGPCP</sequence>
<reference evidence="1 2" key="1">
    <citation type="journal article" date="2020" name="Microorganisms">
        <title>Osmotic Adaptation and Compatible Solute Biosynthesis of Phototrophic Bacteria as Revealed from Genome Analyses.</title>
        <authorList>
            <person name="Imhoff J.F."/>
            <person name="Rahn T."/>
            <person name="Kunzel S."/>
            <person name="Keller A."/>
            <person name="Neulinger S.C."/>
        </authorList>
    </citation>
    <scope>NUCLEOTIDE SEQUENCE [LARGE SCALE GENOMIC DNA]</scope>
    <source>
        <strain evidence="1 2">DSM 15382</strain>
    </source>
</reference>
<gene>
    <name evidence="1" type="ORF">CKO45_15380</name>
</gene>
<protein>
    <recommendedName>
        <fullName evidence="3">DUF3047 domain-containing protein</fullName>
    </recommendedName>
</protein>
<accession>A0ABS1D016</accession>
<evidence type="ECO:0000313" key="2">
    <source>
        <dbReference type="Proteomes" id="UP000697995"/>
    </source>
</evidence>
<dbReference type="RefSeq" id="WP_133221913.1">
    <property type="nucleotide sequence ID" value="NZ_SMOA01000175.1"/>
</dbReference>
<dbReference type="Proteomes" id="UP000697995">
    <property type="component" value="Unassembled WGS sequence"/>
</dbReference>
<organism evidence="1 2">
    <name type="scientific">Paracraurococcus ruber</name>
    <dbReference type="NCBI Taxonomy" id="77675"/>
    <lineage>
        <taxon>Bacteria</taxon>
        <taxon>Pseudomonadati</taxon>
        <taxon>Pseudomonadota</taxon>
        <taxon>Alphaproteobacteria</taxon>
        <taxon>Acetobacterales</taxon>
        <taxon>Roseomonadaceae</taxon>
        <taxon>Paracraurococcus</taxon>
    </lineage>
</organism>
<proteinExistence type="predicted"/>
<comment type="caution">
    <text evidence="1">The sequence shown here is derived from an EMBL/GenBank/DDBJ whole genome shotgun (WGS) entry which is preliminary data.</text>
</comment>
<name>A0ABS1D016_9PROT</name>
<dbReference type="InterPro" id="IPR021409">
    <property type="entry name" value="DUF3047"/>
</dbReference>
<dbReference type="Pfam" id="PF11249">
    <property type="entry name" value="DUF3047"/>
    <property type="match status" value="1"/>
</dbReference>
<evidence type="ECO:0008006" key="3">
    <source>
        <dbReference type="Google" id="ProtNLM"/>
    </source>
</evidence>